<organism evidence="1 2">
    <name type="scientific">Fistulina hepatica ATCC 64428</name>
    <dbReference type="NCBI Taxonomy" id="1128425"/>
    <lineage>
        <taxon>Eukaryota</taxon>
        <taxon>Fungi</taxon>
        <taxon>Dikarya</taxon>
        <taxon>Basidiomycota</taxon>
        <taxon>Agaricomycotina</taxon>
        <taxon>Agaricomycetes</taxon>
        <taxon>Agaricomycetidae</taxon>
        <taxon>Agaricales</taxon>
        <taxon>Fistulinaceae</taxon>
        <taxon>Fistulina</taxon>
    </lineage>
</organism>
<dbReference type="Proteomes" id="UP000054144">
    <property type="component" value="Unassembled WGS sequence"/>
</dbReference>
<sequence length="258" mass="29744">MAAFMPPRRGFDPFDSLPPDDRPDYAYPLLEHPLAWLPLSETGRQEFDKLDPRSRLAMERIHYMVQRRHEGQPRAGLQLESPAWLDYRRDPNLPAHHPFYAQWVERGERLKAAEDAQEYLKRCMRAFEDDIAQLIAEKDAEFAENHGAPSSRDSAQSHTTFERLDEAVHTMGDNPQLRSLEAVSMILNFVRTLHNVGPLLARSITNCPTWDPDKPHLAALELRDMADRLEKYSAWLYLNHNQEVEETDTSGERDGSTA</sequence>
<dbReference type="EMBL" id="KN881806">
    <property type="protein sequence ID" value="KIY48831.1"/>
    <property type="molecule type" value="Genomic_DNA"/>
</dbReference>
<gene>
    <name evidence="1" type="ORF">FISHEDRAFT_58651</name>
</gene>
<evidence type="ECO:0000313" key="2">
    <source>
        <dbReference type="Proteomes" id="UP000054144"/>
    </source>
</evidence>
<name>A0A0D7AG29_9AGAR</name>
<proteinExistence type="predicted"/>
<evidence type="ECO:0000313" key="1">
    <source>
        <dbReference type="EMBL" id="KIY48831.1"/>
    </source>
</evidence>
<dbReference type="AlphaFoldDB" id="A0A0D7AG29"/>
<keyword evidence="2" id="KW-1185">Reference proteome</keyword>
<accession>A0A0D7AG29</accession>
<reference evidence="1 2" key="1">
    <citation type="journal article" date="2015" name="Fungal Genet. Biol.">
        <title>Evolution of novel wood decay mechanisms in Agaricales revealed by the genome sequences of Fistulina hepatica and Cylindrobasidium torrendii.</title>
        <authorList>
            <person name="Floudas D."/>
            <person name="Held B.W."/>
            <person name="Riley R."/>
            <person name="Nagy L.G."/>
            <person name="Koehler G."/>
            <person name="Ransdell A.S."/>
            <person name="Younus H."/>
            <person name="Chow J."/>
            <person name="Chiniquy J."/>
            <person name="Lipzen A."/>
            <person name="Tritt A."/>
            <person name="Sun H."/>
            <person name="Haridas S."/>
            <person name="LaButti K."/>
            <person name="Ohm R.A."/>
            <person name="Kues U."/>
            <person name="Blanchette R.A."/>
            <person name="Grigoriev I.V."/>
            <person name="Minto R.E."/>
            <person name="Hibbett D.S."/>
        </authorList>
    </citation>
    <scope>NUCLEOTIDE SEQUENCE [LARGE SCALE GENOMIC DNA]</scope>
    <source>
        <strain evidence="1 2">ATCC 64428</strain>
    </source>
</reference>
<protein>
    <submittedName>
        <fullName evidence="1">Uncharacterized protein</fullName>
    </submittedName>
</protein>